<name>A0A6J4T318_9ACTN</name>
<feature type="compositionally biased region" description="Basic and acidic residues" evidence="1">
    <location>
        <begin position="38"/>
        <end position="50"/>
    </location>
</feature>
<protein>
    <submittedName>
        <fullName evidence="2">Uncharacterized protein</fullName>
    </submittedName>
</protein>
<feature type="non-terminal residue" evidence="2">
    <location>
        <position position="1"/>
    </location>
</feature>
<dbReference type="EMBL" id="CADCVQ010000118">
    <property type="protein sequence ID" value="CAA9512141.1"/>
    <property type="molecule type" value="Genomic_DNA"/>
</dbReference>
<evidence type="ECO:0000256" key="1">
    <source>
        <dbReference type="SAM" id="MobiDB-lite"/>
    </source>
</evidence>
<reference evidence="2" key="1">
    <citation type="submission" date="2020-02" db="EMBL/GenBank/DDBJ databases">
        <authorList>
            <person name="Meier V. D."/>
        </authorList>
    </citation>
    <scope>NUCLEOTIDE SEQUENCE</scope>
    <source>
        <strain evidence="2">AVDCRST_MAG67</strain>
    </source>
</reference>
<feature type="compositionally biased region" description="Basic residues" evidence="1">
    <location>
        <begin position="56"/>
        <end position="65"/>
    </location>
</feature>
<feature type="region of interest" description="Disordered" evidence="1">
    <location>
        <begin position="1"/>
        <end position="79"/>
    </location>
</feature>
<organism evidence="2">
    <name type="scientific">uncultured Solirubrobacteraceae bacterium</name>
    <dbReference type="NCBI Taxonomy" id="1162706"/>
    <lineage>
        <taxon>Bacteria</taxon>
        <taxon>Bacillati</taxon>
        <taxon>Actinomycetota</taxon>
        <taxon>Thermoleophilia</taxon>
        <taxon>Solirubrobacterales</taxon>
        <taxon>Solirubrobacteraceae</taxon>
        <taxon>environmental samples</taxon>
    </lineage>
</organism>
<feature type="compositionally biased region" description="Low complexity" evidence="1">
    <location>
        <begin position="66"/>
        <end position="78"/>
    </location>
</feature>
<evidence type="ECO:0000313" key="2">
    <source>
        <dbReference type="EMBL" id="CAA9512141.1"/>
    </source>
</evidence>
<sequence>ASVRRRTALTRRADRRAGSRRAVGQGQAALQPRVPDAAVDRGLPEGRRAAALDGARRRHRRRNRPRAAPAGTRLPRAAGRVRRRSAGLCHALARLRALLGLRRAQRAHRAAQQLVSDRARPAAQPAHGRLRARRRALLPAPAAGRGVGLRAVSADALGGRRL</sequence>
<accession>A0A6J4T318</accession>
<gene>
    <name evidence="2" type="ORF">AVDCRST_MAG67-2788</name>
</gene>
<feature type="non-terminal residue" evidence="2">
    <location>
        <position position="162"/>
    </location>
</feature>
<dbReference type="AlphaFoldDB" id="A0A6J4T318"/>
<proteinExistence type="predicted"/>